<reference evidence="1" key="2">
    <citation type="journal article" date="2015" name="Fish Shellfish Immunol.">
        <title>Early steps in the European eel (Anguilla anguilla)-Vibrio vulnificus interaction in the gills: Role of the RtxA13 toxin.</title>
        <authorList>
            <person name="Callol A."/>
            <person name="Pajuelo D."/>
            <person name="Ebbesson L."/>
            <person name="Teles M."/>
            <person name="MacKenzie S."/>
            <person name="Amaro C."/>
        </authorList>
    </citation>
    <scope>NUCLEOTIDE SEQUENCE</scope>
</reference>
<name>A0A0E9V3F9_ANGAN</name>
<proteinExistence type="predicted"/>
<accession>A0A0E9V3F9</accession>
<dbReference type="EMBL" id="GBXM01036607">
    <property type="protein sequence ID" value="JAH71970.1"/>
    <property type="molecule type" value="Transcribed_RNA"/>
</dbReference>
<organism evidence="1">
    <name type="scientific">Anguilla anguilla</name>
    <name type="common">European freshwater eel</name>
    <name type="synonym">Muraena anguilla</name>
    <dbReference type="NCBI Taxonomy" id="7936"/>
    <lineage>
        <taxon>Eukaryota</taxon>
        <taxon>Metazoa</taxon>
        <taxon>Chordata</taxon>
        <taxon>Craniata</taxon>
        <taxon>Vertebrata</taxon>
        <taxon>Euteleostomi</taxon>
        <taxon>Actinopterygii</taxon>
        <taxon>Neopterygii</taxon>
        <taxon>Teleostei</taxon>
        <taxon>Anguilliformes</taxon>
        <taxon>Anguillidae</taxon>
        <taxon>Anguilla</taxon>
    </lineage>
</organism>
<protein>
    <submittedName>
        <fullName evidence="1">Uncharacterized protein</fullName>
    </submittedName>
</protein>
<sequence length="20" mass="2436">MYCAALFFYTDQMFLFLVIV</sequence>
<dbReference type="AlphaFoldDB" id="A0A0E9V3F9"/>
<evidence type="ECO:0000313" key="1">
    <source>
        <dbReference type="EMBL" id="JAH71970.1"/>
    </source>
</evidence>
<reference evidence="1" key="1">
    <citation type="submission" date="2014-11" db="EMBL/GenBank/DDBJ databases">
        <authorList>
            <person name="Amaro Gonzalez C."/>
        </authorList>
    </citation>
    <scope>NUCLEOTIDE SEQUENCE</scope>
</reference>